<keyword evidence="2" id="KW-0732">Signal</keyword>
<dbReference type="GO" id="GO:0020037">
    <property type="term" value="F:heme binding"/>
    <property type="evidence" value="ECO:0007669"/>
    <property type="project" value="InterPro"/>
</dbReference>
<dbReference type="InterPro" id="IPR036396">
    <property type="entry name" value="Cyt_P450_sf"/>
</dbReference>
<dbReference type="GeneID" id="26236682"/>
<dbReference type="CDD" id="cd20626">
    <property type="entry name" value="CYP_Pc22g25500-like"/>
    <property type="match status" value="1"/>
</dbReference>
<dbReference type="Proteomes" id="UP000595662">
    <property type="component" value="Chromosome 1"/>
</dbReference>
<dbReference type="EMBL" id="CP060774">
    <property type="protein sequence ID" value="QQK40249.1"/>
    <property type="molecule type" value="Genomic_DNA"/>
</dbReference>
<evidence type="ECO:0000256" key="1">
    <source>
        <dbReference type="SAM" id="MobiDB-lite"/>
    </source>
</evidence>
<evidence type="ECO:0000256" key="2">
    <source>
        <dbReference type="SAM" id="SignalP"/>
    </source>
</evidence>
<dbReference type="AlphaFoldDB" id="A0A7T7BHS2"/>
<reference evidence="3 4" key="1">
    <citation type="submission" date="2020-08" db="EMBL/GenBank/DDBJ databases">
        <title>The completed genome sequence of the pathogenic ascomycete fungus Penicillium digitatum.</title>
        <authorList>
            <person name="Wang M."/>
        </authorList>
    </citation>
    <scope>NUCLEOTIDE SEQUENCE [LARGE SCALE GENOMIC DNA]</scope>
    <source>
        <strain evidence="3 4">PdW03</strain>
    </source>
</reference>
<accession>A0A7T7BHS2</accession>
<name>A0A7T7BHS2_PENDI</name>
<dbReference type="OMA" id="SFETMWR"/>
<organism evidence="3 4">
    <name type="scientific">Penicillium digitatum</name>
    <name type="common">Green mold</name>
    <dbReference type="NCBI Taxonomy" id="36651"/>
    <lineage>
        <taxon>Eukaryota</taxon>
        <taxon>Fungi</taxon>
        <taxon>Dikarya</taxon>
        <taxon>Ascomycota</taxon>
        <taxon>Pezizomycotina</taxon>
        <taxon>Eurotiomycetes</taxon>
        <taxon>Eurotiomycetidae</taxon>
        <taxon>Eurotiales</taxon>
        <taxon>Aspergillaceae</taxon>
        <taxon>Penicillium</taxon>
    </lineage>
</organism>
<dbReference type="VEuPathDB" id="FungiDB:PDIP_83680"/>
<dbReference type="Gene3D" id="1.10.630.10">
    <property type="entry name" value="Cytochrome P450"/>
    <property type="match status" value="1"/>
</dbReference>
<dbReference type="GO" id="GO:0005506">
    <property type="term" value="F:iron ion binding"/>
    <property type="evidence" value="ECO:0007669"/>
    <property type="project" value="InterPro"/>
</dbReference>
<evidence type="ECO:0000313" key="4">
    <source>
        <dbReference type="Proteomes" id="UP000595662"/>
    </source>
</evidence>
<dbReference type="RefSeq" id="XP_014532524.1">
    <property type="nucleotide sequence ID" value="XM_014677038.1"/>
</dbReference>
<feature type="signal peptide" evidence="2">
    <location>
        <begin position="1"/>
        <end position="21"/>
    </location>
</feature>
<proteinExistence type="predicted"/>
<feature type="chain" id="PRO_5031210771" evidence="2">
    <location>
        <begin position="22"/>
        <end position="468"/>
    </location>
</feature>
<protein>
    <submittedName>
        <fullName evidence="3">Cytochrome P450</fullName>
    </submittedName>
</protein>
<dbReference type="SUPFAM" id="SSF48264">
    <property type="entry name" value="Cytochrome P450"/>
    <property type="match status" value="1"/>
</dbReference>
<dbReference type="GO" id="GO:0004497">
    <property type="term" value="F:monooxygenase activity"/>
    <property type="evidence" value="ECO:0007669"/>
    <property type="project" value="InterPro"/>
</dbReference>
<gene>
    <name evidence="3" type="ORF">Pdw03_3103</name>
</gene>
<feature type="region of interest" description="Disordered" evidence="1">
    <location>
        <begin position="291"/>
        <end position="310"/>
    </location>
</feature>
<dbReference type="KEGG" id="pdp:PDIP_83680"/>
<evidence type="ECO:0000313" key="3">
    <source>
        <dbReference type="EMBL" id="QQK40249.1"/>
    </source>
</evidence>
<sequence>MSPAPATIILAISLLLIVIWGKRQKAHSQSSDPAICRQIIAGVLKSTEKQQPNTLSPHQAKAMANRHLPIAFGIDNAFTRPDSAHATMFVEKVKPLINLSAKQWYSVSEFARVTTSYWIEHGFPGPDHNGSNTCHKEKSKGTRNHISTTCNRINLASMVQLLSLKVVLWLFFNHKTQDQTCDANLLSLAQSINRIWISSKLKATEDDVPRFEDDALLQTSLVNLFGTHDHPEENPLNVILPSFETMWRVVLRAFLEIRFATGKEVPAWRRTMIAFASQPTKSQFEAGLTLLPSRSRPESSNGSNLGDARGVWTSPSAKNIVSESLRLYVPTRHIHRAYQWDQGVATSLEIKSADIEGCHLRSDFWGSSAERFNPDRWSEITSAQGDAFMPFGCPPFECPAKPIFGPRMIGVLVGALLAAMEDKDQLSSWTLDCEDGRVLGHLTSGRKLCPHRNAYTELYLVRSWTREE</sequence>
<dbReference type="GO" id="GO:0016705">
    <property type="term" value="F:oxidoreductase activity, acting on paired donors, with incorporation or reduction of molecular oxygen"/>
    <property type="evidence" value="ECO:0007669"/>
    <property type="project" value="InterPro"/>
</dbReference>